<evidence type="ECO:0000256" key="1">
    <source>
        <dbReference type="SAM" id="MobiDB-lite"/>
    </source>
</evidence>
<feature type="region of interest" description="Disordered" evidence="1">
    <location>
        <begin position="128"/>
        <end position="168"/>
    </location>
</feature>
<feature type="region of interest" description="Disordered" evidence="1">
    <location>
        <begin position="1"/>
        <end position="24"/>
    </location>
</feature>
<proteinExistence type="predicted"/>
<accession>A0A7W6BNI1</accession>
<dbReference type="AlphaFoldDB" id="A0A7W6BNI1"/>
<evidence type="ECO:0000313" key="2">
    <source>
        <dbReference type="EMBL" id="MBB3928397.1"/>
    </source>
</evidence>
<comment type="caution">
    <text evidence="2">The sequence shown here is derived from an EMBL/GenBank/DDBJ whole genome shotgun (WGS) entry which is preliminary data.</text>
</comment>
<sequence length="168" mass="18810">MHDPRPGIAPDRRALPEHRKKGKRFRQDLRIHRIDSVKQICLGDVLRVHIPSAVYPQQGSAILTMCNMLYFYTVTPWEAAQGAARSYTVEQRNHSLINAMQSLSTILSFNTTSIRILPQYDAVLRPVRTRGDGGEKPQLPCGKDSSGVSRQKIDGINSQKTKMGASHC</sequence>
<name>A0A7W6BNI1_9SPHN</name>
<dbReference type="EMBL" id="JACIDT010000023">
    <property type="protein sequence ID" value="MBB3928397.1"/>
    <property type="molecule type" value="Genomic_DNA"/>
</dbReference>
<feature type="compositionally biased region" description="Basic and acidic residues" evidence="1">
    <location>
        <begin position="1"/>
        <end position="17"/>
    </location>
</feature>
<keyword evidence="3" id="KW-1185">Reference proteome</keyword>
<dbReference type="Proteomes" id="UP000571950">
    <property type="component" value="Unassembled WGS sequence"/>
</dbReference>
<organism evidence="2 3">
    <name type="scientific">Sphingobium jiangsuense</name>
    <dbReference type="NCBI Taxonomy" id="870476"/>
    <lineage>
        <taxon>Bacteria</taxon>
        <taxon>Pseudomonadati</taxon>
        <taxon>Pseudomonadota</taxon>
        <taxon>Alphaproteobacteria</taxon>
        <taxon>Sphingomonadales</taxon>
        <taxon>Sphingomonadaceae</taxon>
        <taxon>Sphingobium</taxon>
    </lineage>
</organism>
<evidence type="ECO:0000313" key="3">
    <source>
        <dbReference type="Proteomes" id="UP000571950"/>
    </source>
</evidence>
<gene>
    <name evidence="2" type="ORF">GGR43_004141</name>
</gene>
<reference evidence="2 3" key="1">
    <citation type="submission" date="2020-08" db="EMBL/GenBank/DDBJ databases">
        <title>Genomic Encyclopedia of Type Strains, Phase IV (KMG-IV): sequencing the most valuable type-strain genomes for metagenomic binning, comparative biology and taxonomic classification.</title>
        <authorList>
            <person name="Goeker M."/>
        </authorList>
    </citation>
    <scope>NUCLEOTIDE SEQUENCE [LARGE SCALE GENOMIC DNA]</scope>
    <source>
        <strain evidence="2 3">DSM 26189</strain>
    </source>
</reference>
<protein>
    <submittedName>
        <fullName evidence="2">Uncharacterized protein</fullName>
    </submittedName>
</protein>